<evidence type="ECO:0000256" key="8">
    <source>
        <dbReference type="RuleBase" id="RU363032"/>
    </source>
</evidence>
<feature type="transmembrane region" description="Helical" evidence="8">
    <location>
        <begin position="107"/>
        <end position="128"/>
    </location>
</feature>
<keyword evidence="6 8" id="KW-1133">Transmembrane helix</keyword>
<dbReference type="GO" id="GO:0005886">
    <property type="term" value="C:plasma membrane"/>
    <property type="evidence" value="ECO:0007669"/>
    <property type="project" value="UniProtKB-SubCell"/>
</dbReference>
<name>S5DQ20_9ACTN</name>
<protein>
    <submittedName>
        <fullName evidence="10">ABC-type Fe3+ transport system, permease component</fullName>
    </submittedName>
</protein>
<dbReference type="AlphaFoldDB" id="S5DQ20"/>
<accession>S5DQ20</accession>
<reference evidence="10" key="1">
    <citation type="journal article" date="2013" name="Sci. Rep.">
        <title>Metagenomics uncovers a new group of low GC and ultra-small marine Actinobacteria.</title>
        <authorList>
            <person name="Ghai R."/>
            <person name="Mizuno C.M."/>
            <person name="Picazo A."/>
            <person name="Camacho A."/>
            <person name="Rodriguez-Valera F."/>
        </authorList>
    </citation>
    <scope>NUCLEOTIDE SEQUENCE</scope>
</reference>
<feature type="transmembrane region" description="Helical" evidence="8">
    <location>
        <begin position="424"/>
        <end position="441"/>
    </location>
</feature>
<evidence type="ECO:0000256" key="5">
    <source>
        <dbReference type="ARBA" id="ARBA00022692"/>
    </source>
</evidence>
<comment type="subcellular location">
    <subcellularLocation>
        <location evidence="1">Cell inner membrane</location>
        <topology evidence="1">Multi-pass membrane protein</topology>
    </subcellularLocation>
    <subcellularLocation>
        <location evidence="8">Cell membrane</location>
        <topology evidence="8">Multi-pass membrane protein</topology>
    </subcellularLocation>
</comment>
<evidence type="ECO:0000256" key="3">
    <source>
        <dbReference type="ARBA" id="ARBA00022475"/>
    </source>
</evidence>
<dbReference type="Pfam" id="PF00528">
    <property type="entry name" value="BPD_transp_1"/>
    <property type="match status" value="2"/>
</dbReference>
<dbReference type="PANTHER" id="PTHR43357">
    <property type="entry name" value="INNER MEMBRANE ABC TRANSPORTER PERMEASE PROTEIN YDCV"/>
    <property type="match status" value="1"/>
</dbReference>
<evidence type="ECO:0000313" key="10">
    <source>
        <dbReference type="EMBL" id="AGQ19703.1"/>
    </source>
</evidence>
<dbReference type="SUPFAM" id="SSF161098">
    <property type="entry name" value="MetI-like"/>
    <property type="match status" value="2"/>
</dbReference>
<evidence type="ECO:0000256" key="6">
    <source>
        <dbReference type="ARBA" id="ARBA00022989"/>
    </source>
</evidence>
<feature type="transmembrane region" description="Helical" evidence="8">
    <location>
        <begin position="260"/>
        <end position="286"/>
    </location>
</feature>
<dbReference type="PROSITE" id="PS50928">
    <property type="entry name" value="ABC_TM1"/>
    <property type="match status" value="2"/>
</dbReference>
<feature type="transmembrane region" description="Helical" evidence="8">
    <location>
        <begin position="170"/>
        <end position="193"/>
    </location>
</feature>
<feature type="transmembrane region" description="Helical" evidence="8">
    <location>
        <begin position="470"/>
        <end position="492"/>
    </location>
</feature>
<organism evidence="10">
    <name type="scientific">Candidatus Actinomarina minuta</name>
    <dbReference type="NCBI Taxonomy" id="1389454"/>
    <lineage>
        <taxon>Bacteria</taxon>
        <taxon>Bacillati</taxon>
        <taxon>Actinomycetota</taxon>
        <taxon>Actinomycetes</taxon>
        <taxon>Candidatus Actinomarinidae</taxon>
        <taxon>Candidatus Actinomarinales</taxon>
        <taxon>Candidatus Actinomarineae</taxon>
        <taxon>Candidatus Actinomarinaceae</taxon>
        <taxon>Candidatus Actinomarina</taxon>
    </lineage>
</organism>
<dbReference type="PANTHER" id="PTHR43357:SF3">
    <property type="entry name" value="FE(3+)-TRANSPORT SYSTEM PERMEASE PROTEIN FBPB 2"/>
    <property type="match status" value="1"/>
</dbReference>
<sequence>MPVIYMLWRFINFSRSLSSFFQSWDVFGLLFNTIAVFIAVVISSLIVGLLISIVTIRFEFAGSKILFTLCALPLVIPSYIGALTYISAFSPKGLFVQLFNSFGLEEIGGIDGFLGSWLVLTLFTYPYVQLICSSALRNLDSTVEDAARSLGVSQFKVYTNVVIPRLKKPIIYSGLLVGLYVISDFGAVSLMRYSTVTKAIYAYYEFSILGDPVIFYSSLLIVLALIISFVQRGSATSRSAKVSGTPKVPKKIKLERGGKMLTYAFLGFVILLGLIIPISVLSFWLLRGIYYGNDVSSSLPGIFGSFSAAIVTSIFAIIVSMPIVILISQYKSKFGDILEKLMLSLYGLPHIAVGVSILFISVKIFPSIYQSFFALVVSYLIVFLPQAIGGGQASMEQVKSTYIEASLGLGLSKVETFQKITFPLIYRGLFAGGALVFLSTMKELPQTLLLRPTEFNTMAVDVWSFASEALFTQAAFSAFILLAISAIPTYILSTRNLTV</sequence>
<feature type="transmembrane region" description="Helical" evidence="8">
    <location>
        <begin position="306"/>
        <end position="329"/>
    </location>
</feature>
<feature type="transmembrane region" description="Helical" evidence="8">
    <location>
        <begin position="213"/>
        <end position="230"/>
    </location>
</feature>
<feature type="transmembrane region" description="Helical" evidence="8">
    <location>
        <begin position="26"/>
        <end position="53"/>
    </location>
</feature>
<dbReference type="InterPro" id="IPR035906">
    <property type="entry name" value="MetI-like_sf"/>
</dbReference>
<feature type="domain" description="ABC transmembrane type-1" evidence="9">
    <location>
        <begin position="302"/>
        <end position="492"/>
    </location>
</feature>
<keyword evidence="5 8" id="KW-0812">Transmembrane</keyword>
<proteinExistence type="inferred from homology"/>
<comment type="similarity">
    <text evidence="8">Belongs to the binding-protein-dependent transport system permease family.</text>
</comment>
<dbReference type="InterPro" id="IPR000515">
    <property type="entry name" value="MetI-like"/>
</dbReference>
<dbReference type="EMBL" id="KC811140">
    <property type="protein sequence ID" value="AGQ19703.1"/>
    <property type="molecule type" value="Genomic_DNA"/>
</dbReference>
<feature type="domain" description="ABC transmembrane type-1" evidence="9">
    <location>
        <begin position="30"/>
        <end position="231"/>
    </location>
</feature>
<evidence type="ECO:0000256" key="1">
    <source>
        <dbReference type="ARBA" id="ARBA00004429"/>
    </source>
</evidence>
<keyword evidence="3" id="KW-1003">Cell membrane</keyword>
<evidence type="ECO:0000256" key="4">
    <source>
        <dbReference type="ARBA" id="ARBA00022519"/>
    </source>
</evidence>
<keyword evidence="2 8" id="KW-0813">Transport</keyword>
<feature type="transmembrane region" description="Helical" evidence="8">
    <location>
        <begin position="65"/>
        <end position="87"/>
    </location>
</feature>
<evidence type="ECO:0000256" key="2">
    <source>
        <dbReference type="ARBA" id="ARBA00022448"/>
    </source>
</evidence>
<feature type="transmembrane region" description="Helical" evidence="8">
    <location>
        <begin position="341"/>
        <end position="362"/>
    </location>
</feature>
<feature type="transmembrane region" description="Helical" evidence="8">
    <location>
        <begin position="368"/>
        <end position="389"/>
    </location>
</feature>
<keyword evidence="4" id="KW-0997">Cell inner membrane</keyword>
<evidence type="ECO:0000256" key="7">
    <source>
        <dbReference type="ARBA" id="ARBA00023136"/>
    </source>
</evidence>
<evidence type="ECO:0000259" key="9">
    <source>
        <dbReference type="PROSITE" id="PS50928"/>
    </source>
</evidence>
<dbReference type="GO" id="GO:0055085">
    <property type="term" value="P:transmembrane transport"/>
    <property type="evidence" value="ECO:0007669"/>
    <property type="project" value="InterPro"/>
</dbReference>
<dbReference type="CDD" id="cd06261">
    <property type="entry name" value="TM_PBP2"/>
    <property type="match status" value="2"/>
</dbReference>
<dbReference type="Gene3D" id="1.10.3720.10">
    <property type="entry name" value="MetI-like"/>
    <property type="match status" value="2"/>
</dbReference>
<keyword evidence="7 8" id="KW-0472">Membrane</keyword>